<dbReference type="EMBL" id="QLII01000001">
    <property type="protein sequence ID" value="RAI77448.1"/>
    <property type="molecule type" value="Genomic_DNA"/>
</dbReference>
<dbReference type="AlphaFoldDB" id="A0A327NX31"/>
<dbReference type="Gene3D" id="3.30.70.260">
    <property type="match status" value="1"/>
</dbReference>
<protein>
    <submittedName>
        <fullName evidence="1">Uncharacterized protein</fullName>
    </submittedName>
</protein>
<name>A0A327NX31_9BACT</name>
<evidence type="ECO:0000313" key="1">
    <source>
        <dbReference type="EMBL" id="RAI77448.1"/>
    </source>
</evidence>
<proteinExistence type="predicted"/>
<keyword evidence="2" id="KW-1185">Reference proteome</keyword>
<evidence type="ECO:0000313" key="2">
    <source>
        <dbReference type="Proteomes" id="UP000249016"/>
    </source>
</evidence>
<gene>
    <name evidence="1" type="ORF">HMF3257_30660</name>
</gene>
<reference evidence="1 2" key="1">
    <citation type="submission" date="2018-06" db="EMBL/GenBank/DDBJ databases">
        <title>Spirosoma sp. HMF3257 Genome sequencing and assembly.</title>
        <authorList>
            <person name="Kang H."/>
            <person name="Cha I."/>
            <person name="Kim H."/>
            <person name="Kang J."/>
            <person name="Joh K."/>
        </authorList>
    </citation>
    <scope>NUCLEOTIDE SEQUENCE [LARGE SCALE GENOMIC DNA]</scope>
    <source>
        <strain evidence="1 2">HMF3257</strain>
    </source>
</reference>
<dbReference type="RefSeq" id="WP_111348116.1">
    <property type="nucleotide sequence ID" value="NZ_QLII01000001.1"/>
</dbReference>
<dbReference type="OrthoDB" id="965431at2"/>
<sequence length="80" mass="9113">MNLASLTINWHQISYRVSGFDRLNLVSDIANAIPQDDACQIARLDFEADGVQARGWLIIRVRQQQGFTTIQDRLRAVRVS</sequence>
<organism evidence="1 2">
    <name type="scientific">Spirosoma telluris</name>
    <dbReference type="NCBI Taxonomy" id="2183553"/>
    <lineage>
        <taxon>Bacteria</taxon>
        <taxon>Pseudomonadati</taxon>
        <taxon>Bacteroidota</taxon>
        <taxon>Cytophagia</taxon>
        <taxon>Cytophagales</taxon>
        <taxon>Cytophagaceae</taxon>
        <taxon>Spirosoma</taxon>
    </lineage>
</organism>
<comment type="caution">
    <text evidence="1">The sequence shown here is derived from an EMBL/GenBank/DDBJ whole genome shotgun (WGS) entry which is preliminary data.</text>
</comment>
<accession>A0A327NX31</accession>
<dbReference type="Proteomes" id="UP000249016">
    <property type="component" value="Unassembled WGS sequence"/>
</dbReference>